<protein>
    <submittedName>
        <fullName evidence="8">Cytochrome P450</fullName>
    </submittedName>
</protein>
<dbReference type="InterPro" id="IPR017972">
    <property type="entry name" value="Cyt_P450_CS"/>
</dbReference>
<evidence type="ECO:0000256" key="2">
    <source>
        <dbReference type="ARBA" id="ARBA00022723"/>
    </source>
</evidence>
<feature type="transmembrane region" description="Helical" evidence="7">
    <location>
        <begin position="113"/>
        <end position="134"/>
    </location>
</feature>
<dbReference type="PANTHER" id="PTHR46300">
    <property type="entry name" value="P450, PUTATIVE (EUROFUNG)-RELATED-RELATED"/>
    <property type="match status" value="1"/>
</dbReference>
<keyword evidence="5 6" id="KW-0349">Heme</keyword>
<name>A0AA40ENP2_9PEZI</name>
<reference evidence="8" key="1">
    <citation type="submission" date="2023-06" db="EMBL/GenBank/DDBJ databases">
        <title>Genome-scale phylogeny and comparative genomics of the fungal order Sordariales.</title>
        <authorList>
            <consortium name="Lawrence Berkeley National Laboratory"/>
            <person name="Hensen N."/>
            <person name="Bonometti L."/>
            <person name="Westerberg I."/>
            <person name="Brannstrom I.O."/>
            <person name="Guillou S."/>
            <person name="Cros-Aarteil S."/>
            <person name="Calhoun S."/>
            <person name="Haridas S."/>
            <person name="Kuo A."/>
            <person name="Mondo S."/>
            <person name="Pangilinan J."/>
            <person name="Riley R."/>
            <person name="LaButti K."/>
            <person name="Andreopoulos B."/>
            <person name="Lipzen A."/>
            <person name="Chen C."/>
            <person name="Yanf M."/>
            <person name="Daum C."/>
            <person name="Ng V."/>
            <person name="Clum A."/>
            <person name="Steindorff A."/>
            <person name="Ohm R."/>
            <person name="Martin F."/>
            <person name="Silar P."/>
            <person name="Natvig D."/>
            <person name="Lalanne C."/>
            <person name="Gautier V."/>
            <person name="Ament-velasquez S.L."/>
            <person name="Kruys A."/>
            <person name="Hutchinson M.I."/>
            <person name="Powell A.J."/>
            <person name="Barry K."/>
            <person name="Miller A.N."/>
            <person name="Grigoriev I.V."/>
            <person name="Debuchy R."/>
            <person name="Gladieux P."/>
            <person name="Thoren M.H."/>
            <person name="Johannesson H."/>
        </authorList>
    </citation>
    <scope>NUCLEOTIDE SEQUENCE</scope>
    <source>
        <strain evidence="8">SMH3187-1</strain>
    </source>
</reference>
<dbReference type="GO" id="GO:0004497">
    <property type="term" value="F:monooxygenase activity"/>
    <property type="evidence" value="ECO:0007669"/>
    <property type="project" value="UniProtKB-KW"/>
</dbReference>
<evidence type="ECO:0000256" key="3">
    <source>
        <dbReference type="ARBA" id="ARBA00023002"/>
    </source>
</evidence>
<keyword evidence="6" id="KW-0503">Monooxygenase</keyword>
<sequence length="402" mass="46128">MASKVMCTLTWDDPSLSEYVTTSAWGLLRQMSPAGPITNVLTPLWHLPLPLNPWKRAEQKRHDEQQGWWLKRYRETRHRNSHGEQRWCWTKQFLDKMADKSCFAGGDEEASSVLGMMALVGVFTVAGPLSYWLVAMVHHPRWQLAVQEEVDSECGGRLPMLEDAPRLPVLRACIKETMRWRPNVPTGVAHESETDDNYKGFFIEKGTRLLPLDWAFLRNPVKYPYPEEFRPERWLEPGWPTFQEPLSQFPTIKGMSSFGWGQRQCLGMAVTQDELLVACGALAWCFNLKEKVDPATNQRIPVPTDKSNSLLIIKPDPFQMSFEPRSTGHREEVLKVWEEAEAADRKARVEFLETATRGRSGTDADRKEPCSAVPERLMKECGEKVGSWAKIKQARWAKVCRQ</sequence>
<evidence type="ECO:0000256" key="7">
    <source>
        <dbReference type="SAM" id="Phobius"/>
    </source>
</evidence>
<dbReference type="GO" id="GO:0016705">
    <property type="term" value="F:oxidoreductase activity, acting on paired donors, with incorporation or reduction of molecular oxygen"/>
    <property type="evidence" value="ECO:0007669"/>
    <property type="project" value="InterPro"/>
</dbReference>
<evidence type="ECO:0000256" key="1">
    <source>
        <dbReference type="ARBA" id="ARBA00010617"/>
    </source>
</evidence>
<dbReference type="InterPro" id="IPR036396">
    <property type="entry name" value="Cyt_P450_sf"/>
</dbReference>
<keyword evidence="7" id="KW-0472">Membrane</keyword>
<dbReference type="GO" id="GO:0005506">
    <property type="term" value="F:iron ion binding"/>
    <property type="evidence" value="ECO:0007669"/>
    <property type="project" value="InterPro"/>
</dbReference>
<evidence type="ECO:0000313" key="8">
    <source>
        <dbReference type="EMBL" id="KAK0742684.1"/>
    </source>
</evidence>
<evidence type="ECO:0000256" key="4">
    <source>
        <dbReference type="ARBA" id="ARBA00023004"/>
    </source>
</evidence>
<dbReference type="GO" id="GO:0020037">
    <property type="term" value="F:heme binding"/>
    <property type="evidence" value="ECO:0007669"/>
    <property type="project" value="InterPro"/>
</dbReference>
<feature type="binding site" description="axial binding residue" evidence="5">
    <location>
        <position position="265"/>
    </location>
    <ligand>
        <name>heme</name>
        <dbReference type="ChEBI" id="CHEBI:30413"/>
    </ligand>
    <ligandPart>
        <name>Fe</name>
        <dbReference type="ChEBI" id="CHEBI:18248"/>
    </ligandPart>
</feature>
<proteinExistence type="inferred from homology"/>
<dbReference type="SUPFAM" id="SSF48264">
    <property type="entry name" value="Cytochrome P450"/>
    <property type="match status" value="1"/>
</dbReference>
<comment type="cofactor">
    <cofactor evidence="5">
        <name>heme</name>
        <dbReference type="ChEBI" id="CHEBI:30413"/>
    </cofactor>
</comment>
<evidence type="ECO:0000313" key="9">
    <source>
        <dbReference type="Proteomes" id="UP001172155"/>
    </source>
</evidence>
<dbReference type="InterPro" id="IPR050364">
    <property type="entry name" value="Cytochrome_P450_fung"/>
</dbReference>
<keyword evidence="3 6" id="KW-0560">Oxidoreductase</keyword>
<dbReference type="Gene3D" id="1.10.630.10">
    <property type="entry name" value="Cytochrome P450"/>
    <property type="match status" value="1"/>
</dbReference>
<keyword evidence="7" id="KW-1133">Transmembrane helix</keyword>
<keyword evidence="2 5" id="KW-0479">Metal-binding</keyword>
<dbReference type="AlphaFoldDB" id="A0AA40ENP2"/>
<accession>A0AA40ENP2</accession>
<evidence type="ECO:0000256" key="6">
    <source>
        <dbReference type="RuleBase" id="RU000461"/>
    </source>
</evidence>
<keyword evidence="4 5" id="KW-0408">Iron</keyword>
<keyword evidence="7" id="KW-0812">Transmembrane</keyword>
<dbReference type="InterPro" id="IPR002401">
    <property type="entry name" value="Cyt_P450_E_grp-I"/>
</dbReference>
<dbReference type="PROSITE" id="PS00086">
    <property type="entry name" value="CYTOCHROME_P450"/>
    <property type="match status" value="1"/>
</dbReference>
<dbReference type="EMBL" id="JAUKUD010000005">
    <property type="protein sequence ID" value="KAK0742684.1"/>
    <property type="molecule type" value="Genomic_DNA"/>
</dbReference>
<comment type="caution">
    <text evidence="8">The sequence shown here is derived from an EMBL/GenBank/DDBJ whole genome shotgun (WGS) entry which is preliminary data.</text>
</comment>
<dbReference type="InterPro" id="IPR001128">
    <property type="entry name" value="Cyt_P450"/>
</dbReference>
<organism evidence="8 9">
    <name type="scientific">Schizothecium vesticola</name>
    <dbReference type="NCBI Taxonomy" id="314040"/>
    <lineage>
        <taxon>Eukaryota</taxon>
        <taxon>Fungi</taxon>
        <taxon>Dikarya</taxon>
        <taxon>Ascomycota</taxon>
        <taxon>Pezizomycotina</taxon>
        <taxon>Sordariomycetes</taxon>
        <taxon>Sordariomycetidae</taxon>
        <taxon>Sordariales</taxon>
        <taxon>Schizotheciaceae</taxon>
        <taxon>Schizothecium</taxon>
    </lineage>
</organism>
<gene>
    <name evidence="8" type="ORF">B0T18DRAFT_413496</name>
</gene>
<evidence type="ECO:0000256" key="5">
    <source>
        <dbReference type="PIRSR" id="PIRSR602401-1"/>
    </source>
</evidence>
<keyword evidence="9" id="KW-1185">Reference proteome</keyword>
<dbReference type="Proteomes" id="UP001172155">
    <property type="component" value="Unassembled WGS sequence"/>
</dbReference>
<dbReference type="PANTHER" id="PTHR46300:SF6">
    <property type="entry name" value="CYTOCHROME P450 2C30"/>
    <property type="match status" value="1"/>
</dbReference>
<dbReference type="Pfam" id="PF00067">
    <property type="entry name" value="p450"/>
    <property type="match status" value="1"/>
</dbReference>
<dbReference type="PRINTS" id="PR00463">
    <property type="entry name" value="EP450I"/>
</dbReference>
<comment type="similarity">
    <text evidence="1 6">Belongs to the cytochrome P450 family.</text>
</comment>